<dbReference type="FunCoup" id="A0A4Q1BSQ8">
    <property type="interactions" value="735"/>
</dbReference>
<dbReference type="Gene3D" id="3.30.200.20">
    <property type="entry name" value="Phosphorylase Kinase, domain 1"/>
    <property type="match status" value="1"/>
</dbReference>
<evidence type="ECO:0000313" key="17">
    <source>
        <dbReference type="EMBL" id="RXK41069.1"/>
    </source>
</evidence>
<evidence type="ECO:0000256" key="11">
    <source>
        <dbReference type="ARBA" id="ARBA00047899"/>
    </source>
</evidence>
<dbReference type="InterPro" id="IPR036388">
    <property type="entry name" value="WH-like_DNA-bd_sf"/>
</dbReference>
<keyword evidence="5" id="KW-0808">Transferase</keyword>
<evidence type="ECO:0000256" key="9">
    <source>
        <dbReference type="ARBA" id="ARBA00022840"/>
    </source>
</evidence>
<gene>
    <name evidence="17" type="ORF">M231_01700</name>
</gene>
<feature type="compositionally biased region" description="Polar residues" evidence="15">
    <location>
        <begin position="499"/>
        <end position="510"/>
    </location>
</feature>
<dbReference type="InterPro" id="IPR030484">
    <property type="entry name" value="Rio2"/>
</dbReference>
<evidence type="ECO:0000256" key="8">
    <source>
        <dbReference type="ARBA" id="ARBA00022777"/>
    </source>
</evidence>
<dbReference type="PROSITE" id="PS01245">
    <property type="entry name" value="RIO1"/>
    <property type="match status" value="1"/>
</dbReference>
<evidence type="ECO:0000313" key="18">
    <source>
        <dbReference type="Proteomes" id="UP000289152"/>
    </source>
</evidence>
<dbReference type="PANTHER" id="PTHR45852:SF1">
    <property type="entry name" value="SERINE_THREONINE-PROTEIN KINASE RIO2"/>
    <property type="match status" value="1"/>
</dbReference>
<evidence type="ECO:0000256" key="14">
    <source>
        <dbReference type="ARBA" id="ARBA00068837"/>
    </source>
</evidence>
<keyword evidence="4" id="KW-0723">Serine/threonine-protein kinase</keyword>
<dbReference type="InterPro" id="IPR036390">
    <property type="entry name" value="WH_DNA-bd_sf"/>
</dbReference>
<dbReference type="Proteomes" id="UP000289152">
    <property type="component" value="Unassembled WGS sequence"/>
</dbReference>
<dbReference type="InterPro" id="IPR015285">
    <property type="entry name" value="RIO2_wHTH_N"/>
</dbReference>
<dbReference type="OrthoDB" id="10258631at2759"/>
<keyword evidence="10" id="KW-0460">Magnesium</keyword>
<evidence type="ECO:0000256" key="1">
    <source>
        <dbReference type="ARBA" id="ARBA00001946"/>
    </source>
</evidence>
<keyword evidence="9" id="KW-0067">ATP-binding</keyword>
<feature type="region of interest" description="Disordered" evidence="15">
    <location>
        <begin position="298"/>
        <end position="334"/>
    </location>
</feature>
<keyword evidence="8 17" id="KW-0418">Kinase</keyword>
<dbReference type="GO" id="GO:0030688">
    <property type="term" value="C:preribosome, small subunit precursor"/>
    <property type="evidence" value="ECO:0007669"/>
    <property type="project" value="TreeGrafter"/>
</dbReference>
<evidence type="ECO:0000256" key="12">
    <source>
        <dbReference type="ARBA" id="ARBA00048679"/>
    </source>
</evidence>
<feature type="compositionally biased region" description="Basic and acidic residues" evidence="15">
    <location>
        <begin position="518"/>
        <end position="529"/>
    </location>
</feature>
<dbReference type="SUPFAM" id="SSF46785">
    <property type="entry name" value="Winged helix' DNA-binding domain"/>
    <property type="match status" value="1"/>
</dbReference>
<evidence type="ECO:0000256" key="10">
    <source>
        <dbReference type="ARBA" id="ARBA00022842"/>
    </source>
</evidence>
<dbReference type="Gene3D" id="1.10.10.10">
    <property type="entry name" value="Winged helix-like DNA-binding domain superfamily/Winged helix DNA-binding domain"/>
    <property type="match status" value="1"/>
</dbReference>
<dbReference type="GO" id="GO:0030490">
    <property type="term" value="P:maturation of SSU-rRNA"/>
    <property type="evidence" value="ECO:0007669"/>
    <property type="project" value="TreeGrafter"/>
</dbReference>
<name>A0A4Q1BSQ8_TREME</name>
<evidence type="ECO:0000256" key="15">
    <source>
        <dbReference type="SAM" id="MobiDB-lite"/>
    </source>
</evidence>
<dbReference type="GO" id="GO:0005829">
    <property type="term" value="C:cytosol"/>
    <property type="evidence" value="ECO:0007669"/>
    <property type="project" value="TreeGrafter"/>
</dbReference>
<dbReference type="AlphaFoldDB" id="A0A4Q1BSQ8"/>
<keyword evidence="6" id="KW-0479">Metal-binding</keyword>
<evidence type="ECO:0000256" key="5">
    <source>
        <dbReference type="ARBA" id="ARBA00022679"/>
    </source>
</evidence>
<evidence type="ECO:0000256" key="2">
    <source>
        <dbReference type="ARBA" id="ARBA00009196"/>
    </source>
</evidence>
<dbReference type="InParanoid" id="A0A4Q1BSQ8"/>
<dbReference type="Pfam" id="PF01163">
    <property type="entry name" value="RIO1"/>
    <property type="match status" value="1"/>
</dbReference>
<evidence type="ECO:0000256" key="4">
    <source>
        <dbReference type="ARBA" id="ARBA00022527"/>
    </source>
</evidence>
<reference evidence="17 18" key="1">
    <citation type="submission" date="2016-06" db="EMBL/GenBank/DDBJ databases">
        <title>Evolution of pathogenesis and genome organization in the Tremellales.</title>
        <authorList>
            <person name="Cuomo C."/>
            <person name="Litvintseva A."/>
            <person name="Heitman J."/>
            <person name="Chen Y."/>
            <person name="Sun S."/>
            <person name="Springer D."/>
            <person name="Dromer F."/>
            <person name="Young S."/>
            <person name="Zeng Q."/>
            <person name="Chapman S."/>
            <person name="Gujja S."/>
            <person name="Saif S."/>
            <person name="Birren B."/>
        </authorList>
    </citation>
    <scope>NUCLEOTIDE SEQUENCE [LARGE SCALE GENOMIC DNA]</scope>
    <source>
        <strain evidence="17 18">ATCC 28783</strain>
    </source>
</reference>
<feature type="compositionally biased region" description="Polar residues" evidence="15">
    <location>
        <begin position="321"/>
        <end position="334"/>
    </location>
</feature>
<dbReference type="SUPFAM" id="SSF56112">
    <property type="entry name" value="Protein kinase-like (PK-like)"/>
    <property type="match status" value="1"/>
</dbReference>
<proteinExistence type="inferred from homology"/>
<dbReference type="EMBL" id="SDIL01000012">
    <property type="protein sequence ID" value="RXK41069.1"/>
    <property type="molecule type" value="Genomic_DNA"/>
</dbReference>
<dbReference type="EC" id="2.7.11.1" evidence="3"/>
<dbReference type="FunFam" id="3.30.200.20:FF:000052">
    <property type="entry name" value="Serine/threonine-protein kinase RIO2"/>
    <property type="match status" value="1"/>
</dbReference>
<dbReference type="InterPro" id="IPR018935">
    <property type="entry name" value="RIO_kinase_CS"/>
</dbReference>
<feature type="region of interest" description="Disordered" evidence="15">
    <location>
        <begin position="368"/>
        <end position="394"/>
    </location>
</feature>
<comment type="similarity">
    <text evidence="2">Belongs to the protein kinase superfamily. RIO-type Ser/Thr kinase family.</text>
</comment>
<dbReference type="GO" id="GO:0004674">
    <property type="term" value="F:protein serine/threonine kinase activity"/>
    <property type="evidence" value="ECO:0007669"/>
    <property type="project" value="UniProtKB-KW"/>
</dbReference>
<feature type="domain" description="RIO kinase" evidence="16">
    <location>
        <begin position="65"/>
        <end position="294"/>
    </location>
</feature>
<evidence type="ECO:0000256" key="6">
    <source>
        <dbReference type="ARBA" id="ARBA00022723"/>
    </source>
</evidence>
<keyword evidence="7" id="KW-0547">Nucleotide-binding</keyword>
<keyword evidence="18" id="KW-1185">Reference proteome</keyword>
<feature type="region of interest" description="Disordered" evidence="15">
    <location>
        <begin position="461"/>
        <end position="561"/>
    </location>
</feature>
<sequence length="561" mass="63470">MRLDATDLRYITNDEFKVLTAVEVGSRDHEVVPTSSIAEISGLRGGNVNKALSDLAKRNLVARVQGAKYEGFRLTYGGLDYLALRTFSRRKPPSVYAVGQKIGVGKESDIHVVVDESDHRRVLKMHRLGRISFRQVKSKRDYLGNRTSASWMQLSRLAAQKEFAFMKVLHANDFPVPVPIDQVRHCIVMSLIDGYPLRQIQAVESPSDLYAKLMELIVRLANHGLIHGDFNEFNIIVKKDGEPIVIDFPQMVSTRHRNAEYFFNRDVNCIRRYFRRRYKYEGLSWPTWADVLADQNDDSTSFEQVGPRDASEPGTQGEGQGSANNTAGIASTSRGNNKRLDLEVEASGFGGTLARELEDHMILMMDVPEQDNSDDDEDSDFEEEEDEEEEVVEIDVDQKEEDTTRIDEDDFQRQLAIKLERMRLNKALGNDVNEELYTNLGGQMSGELEYNGIPREEQVRDVGSEGNEGESDEENSIAISDETPVSEYPTGTRKRDAQTRINLKTSSRDQVQAAIRAEVGKHRSKEERKHHSRKAPVKAGNVKGHKWKQSTGHLVEKNGGW</sequence>
<comment type="catalytic activity">
    <reaction evidence="12">
        <text>L-seryl-[protein] + ATP = O-phospho-L-seryl-[protein] + ADP + H(+)</text>
        <dbReference type="Rhea" id="RHEA:17989"/>
        <dbReference type="Rhea" id="RHEA-COMP:9863"/>
        <dbReference type="Rhea" id="RHEA-COMP:11604"/>
        <dbReference type="ChEBI" id="CHEBI:15378"/>
        <dbReference type="ChEBI" id="CHEBI:29999"/>
        <dbReference type="ChEBI" id="CHEBI:30616"/>
        <dbReference type="ChEBI" id="CHEBI:83421"/>
        <dbReference type="ChEBI" id="CHEBI:456216"/>
        <dbReference type="EC" id="2.7.11.1"/>
    </reaction>
</comment>
<dbReference type="VEuPathDB" id="FungiDB:TREMEDRAFT_35119"/>
<comment type="caution">
    <text evidence="17">The sequence shown here is derived from an EMBL/GenBank/DDBJ whole genome shotgun (WGS) entry which is preliminary data.</text>
</comment>
<evidence type="ECO:0000259" key="16">
    <source>
        <dbReference type="SMART" id="SM00090"/>
    </source>
</evidence>
<evidence type="ECO:0000256" key="13">
    <source>
        <dbReference type="ARBA" id="ARBA00068353"/>
    </source>
</evidence>
<dbReference type="GO" id="GO:0005524">
    <property type="term" value="F:ATP binding"/>
    <property type="evidence" value="ECO:0007669"/>
    <property type="project" value="UniProtKB-KW"/>
</dbReference>
<evidence type="ECO:0000256" key="3">
    <source>
        <dbReference type="ARBA" id="ARBA00012513"/>
    </source>
</evidence>
<dbReference type="InterPro" id="IPR018934">
    <property type="entry name" value="RIO_dom"/>
</dbReference>
<dbReference type="FunFam" id="1.10.10.10:FF:000053">
    <property type="entry name" value="Serine/threonine-protein kinase RIO2"/>
    <property type="match status" value="1"/>
</dbReference>
<dbReference type="SMART" id="SM00090">
    <property type="entry name" value="RIO"/>
    <property type="match status" value="1"/>
</dbReference>
<protein>
    <recommendedName>
        <fullName evidence="13">Serine/threonine-protein kinase RIO2</fullName>
        <ecNumber evidence="3">2.7.11.1</ecNumber>
    </recommendedName>
    <alternativeName>
        <fullName evidence="14">Serine/threonine-protein kinase rio2</fullName>
    </alternativeName>
</protein>
<dbReference type="PANTHER" id="PTHR45852">
    <property type="entry name" value="SER/THR-PROTEIN KINASE RIO2"/>
    <property type="match status" value="1"/>
</dbReference>
<dbReference type="Pfam" id="PF09202">
    <property type="entry name" value="Rio2_N"/>
    <property type="match status" value="1"/>
</dbReference>
<comment type="catalytic activity">
    <reaction evidence="11">
        <text>L-threonyl-[protein] + ATP = O-phospho-L-threonyl-[protein] + ADP + H(+)</text>
        <dbReference type="Rhea" id="RHEA:46608"/>
        <dbReference type="Rhea" id="RHEA-COMP:11060"/>
        <dbReference type="Rhea" id="RHEA-COMP:11605"/>
        <dbReference type="ChEBI" id="CHEBI:15378"/>
        <dbReference type="ChEBI" id="CHEBI:30013"/>
        <dbReference type="ChEBI" id="CHEBI:30616"/>
        <dbReference type="ChEBI" id="CHEBI:61977"/>
        <dbReference type="ChEBI" id="CHEBI:456216"/>
        <dbReference type="EC" id="2.7.11.1"/>
    </reaction>
</comment>
<dbReference type="STRING" id="5217.A0A4Q1BSQ8"/>
<dbReference type="Gene3D" id="1.10.510.10">
    <property type="entry name" value="Transferase(Phosphotransferase) domain 1"/>
    <property type="match status" value="1"/>
</dbReference>
<accession>A0A4Q1BSQ8</accession>
<comment type="cofactor">
    <cofactor evidence="1">
        <name>Mg(2+)</name>
        <dbReference type="ChEBI" id="CHEBI:18420"/>
    </cofactor>
</comment>
<dbReference type="GO" id="GO:0005634">
    <property type="term" value="C:nucleus"/>
    <property type="evidence" value="ECO:0007669"/>
    <property type="project" value="TreeGrafter"/>
</dbReference>
<evidence type="ECO:0000256" key="7">
    <source>
        <dbReference type="ARBA" id="ARBA00022741"/>
    </source>
</evidence>
<organism evidence="17 18">
    <name type="scientific">Tremella mesenterica</name>
    <name type="common">Jelly fungus</name>
    <dbReference type="NCBI Taxonomy" id="5217"/>
    <lineage>
        <taxon>Eukaryota</taxon>
        <taxon>Fungi</taxon>
        <taxon>Dikarya</taxon>
        <taxon>Basidiomycota</taxon>
        <taxon>Agaricomycotina</taxon>
        <taxon>Tremellomycetes</taxon>
        <taxon>Tremellales</taxon>
        <taxon>Tremellaceae</taxon>
        <taxon>Tremella</taxon>
    </lineage>
</organism>
<dbReference type="CDD" id="cd05144">
    <property type="entry name" value="RIO2_C"/>
    <property type="match status" value="1"/>
</dbReference>
<dbReference type="InterPro" id="IPR011009">
    <property type="entry name" value="Kinase-like_dom_sf"/>
</dbReference>
<dbReference type="GO" id="GO:0046872">
    <property type="term" value="F:metal ion binding"/>
    <property type="evidence" value="ECO:0007669"/>
    <property type="project" value="UniProtKB-KW"/>
</dbReference>
<dbReference type="InterPro" id="IPR000687">
    <property type="entry name" value="RIO_kinase"/>
</dbReference>